<organism evidence="1 2">
    <name type="scientific">Enterocloster bolteae (strain ATCC BAA-613 / DSM 15670 / CCUG 46953 / JCM 12243 / WAL 16351)</name>
    <name type="common">Clostridium bolteae</name>
    <dbReference type="NCBI Taxonomy" id="411902"/>
    <lineage>
        <taxon>Bacteria</taxon>
        <taxon>Bacillati</taxon>
        <taxon>Bacillota</taxon>
        <taxon>Clostridia</taxon>
        <taxon>Lachnospirales</taxon>
        <taxon>Lachnospiraceae</taxon>
        <taxon>Enterocloster</taxon>
    </lineage>
</organism>
<evidence type="ECO:0000313" key="1">
    <source>
        <dbReference type="EMBL" id="EDP17465.1"/>
    </source>
</evidence>
<reference evidence="1 2" key="1">
    <citation type="submission" date="2007-08" db="EMBL/GenBank/DDBJ databases">
        <authorList>
            <person name="Fulton L."/>
            <person name="Clifton S."/>
            <person name="Fulton B."/>
            <person name="Xu J."/>
            <person name="Minx P."/>
            <person name="Pepin K.H."/>
            <person name="Johnson M."/>
            <person name="Thiruvilangam P."/>
            <person name="Bhonagiri V."/>
            <person name="Nash W.E."/>
            <person name="Mardis E.R."/>
            <person name="Wilson R.K."/>
        </authorList>
    </citation>
    <scope>NUCLEOTIDE SEQUENCE [LARGE SCALE GENOMIC DNA]</scope>
    <source>
        <strain evidence="2">ATCC BAA-613 / DSM 15670 / CCUG 46953 / JCM 12243 / WAL 16351</strain>
    </source>
</reference>
<comment type="caution">
    <text evidence="1">The sequence shown here is derived from an EMBL/GenBank/DDBJ whole genome shotgun (WGS) entry which is preliminary data.</text>
</comment>
<dbReference type="HOGENOM" id="CLU_3006024_0_0_9"/>
<dbReference type="EMBL" id="ABCC02000023">
    <property type="protein sequence ID" value="EDP17465.1"/>
    <property type="molecule type" value="Genomic_DNA"/>
</dbReference>
<accession>A8RPQ2</accession>
<evidence type="ECO:0000313" key="2">
    <source>
        <dbReference type="Proteomes" id="UP000005396"/>
    </source>
</evidence>
<sequence length="56" mass="6676">MTHDKTPHNYLMYQRYHKTGKVSVTGVTQETVIKIQKELEHVCQGKEKYIKWTARI</sequence>
<gene>
    <name evidence="1" type="ORF">CLOBOL_02537</name>
</gene>
<dbReference type="PaxDb" id="411902-CLOBOL_02537"/>
<dbReference type="Proteomes" id="UP000005396">
    <property type="component" value="Unassembled WGS sequence"/>
</dbReference>
<proteinExistence type="predicted"/>
<protein>
    <submittedName>
        <fullName evidence="1">Uncharacterized protein</fullName>
    </submittedName>
</protein>
<dbReference type="AlphaFoldDB" id="A8RPQ2"/>
<reference evidence="1 2" key="2">
    <citation type="submission" date="2007-09" db="EMBL/GenBank/DDBJ databases">
        <title>Draft genome sequence of Clostridium bolteae (ATCC BAA-613).</title>
        <authorList>
            <person name="Sudarsanam P."/>
            <person name="Ley R."/>
            <person name="Guruge J."/>
            <person name="Turnbaugh P.J."/>
            <person name="Mahowald M."/>
            <person name="Liep D."/>
            <person name="Gordon J."/>
        </authorList>
    </citation>
    <scope>NUCLEOTIDE SEQUENCE [LARGE SCALE GENOMIC DNA]</scope>
    <source>
        <strain evidence="2">ATCC BAA-613 / DSM 15670 / CCUG 46953 / JCM 12243 / WAL 16351</strain>
    </source>
</reference>
<name>A8RPQ2_ENTBW</name>